<accession>A0A9D2S8G1</accession>
<dbReference type="Proteomes" id="UP000824211">
    <property type="component" value="Unassembled WGS sequence"/>
</dbReference>
<dbReference type="EMBL" id="DWXX01000185">
    <property type="protein sequence ID" value="HJB59924.1"/>
    <property type="molecule type" value="Genomic_DNA"/>
</dbReference>
<feature type="transmembrane region" description="Helical" evidence="1">
    <location>
        <begin position="21"/>
        <end position="41"/>
    </location>
</feature>
<feature type="transmembrane region" description="Helical" evidence="1">
    <location>
        <begin position="131"/>
        <end position="154"/>
    </location>
</feature>
<comment type="caution">
    <text evidence="2">The sequence shown here is derived from an EMBL/GenBank/DDBJ whole genome shotgun (WGS) entry which is preliminary data.</text>
</comment>
<evidence type="ECO:0000313" key="2">
    <source>
        <dbReference type="EMBL" id="HJB59924.1"/>
    </source>
</evidence>
<reference evidence="2" key="1">
    <citation type="journal article" date="2021" name="PeerJ">
        <title>Extensive microbial diversity within the chicken gut microbiome revealed by metagenomics and culture.</title>
        <authorList>
            <person name="Gilroy R."/>
            <person name="Ravi A."/>
            <person name="Getino M."/>
            <person name="Pursley I."/>
            <person name="Horton D.L."/>
            <person name="Alikhan N.F."/>
            <person name="Baker D."/>
            <person name="Gharbi K."/>
            <person name="Hall N."/>
            <person name="Watson M."/>
            <person name="Adriaenssens E.M."/>
            <person name="Foster-Nyarko E."/>
            <person name="Jarju S."/>
            <person name="Secka A."/>
            <person name="Antonio M."/>
            <person name="Oren A."/>
            <person name="Chaudhuri R.R."/>
            <person name="La Ragione R."/>
            <person name="Hildebrand F."/>
            <person name="Pallen M.J."/>
        </authorList>
    </citation>
    <scope>NUCLEOTIDE SEQUENCE</scope>
    <source>
        <strain evidence="2">ChiHjej9B8-13557</strain>
    </source>
</reference>
<protein>
    <submittedName>
        <fullName evidence="2">DUF975 family protein</fullName>
    </submittedName>
</protein>
<gene>
    <name evidence="2" type="ORF">H9771_09795</name>
</gene>
<proteinExistence type="predicted"/>
<dbReference type="Pfam" id="PF06161">
    <property type="entry name" value="DUF975"/>
    <property type="match status" value="1"/>
</dbReference>
<keyword evidence="1" id="KW-1133">Transmembrane helix</keyword>
<dbReference type="PANTHER" id="PTHR40076:SF1">
    <property type="entry name" value="MEMBRANE PROTEIN"/>
    <property type="match status" value="1"/>
</dbReference>
<feature type="transmembrane region" description="Helical" evidence="1">
    <location>
        <begin position="78"/>
        <end position="101"/>
    </location>
</feature>
<reference evidence="2" key="2">
    <citation type="submission" date="2021-04" db="EMBL/GenBank/DDBJ databases">
        <authorList>
            <person name="Gilroy R."/>
        </authorList>
    </citation>
    <scope>NUCLEOTIDE SEQUENCE</scope>
    <source>
        <strain evidence="2">ChiHjej9B8-13557</strain>
    </source>
</reference>
<keyword evidence="1" id="KW-0812">Transmembrane</keyword>
<feature type="transmembrane region" description="Helical" evidence="1">
    <location>
        <begin position="53"/>
        <end position="71"/>
    </location>
</feature>
<dbReference type="PANTHER" id="PTHR40076">
    <property type="entry name" value="MEMBRANE PROTEIN-RELATED"/>
    <property type="match status" value="1"/>
</dbReference>
<name>A0A9D2S8G1_9FIRM</name>
<evidence type="ECO:0000313" key="3">
    <source>
        <dbReference type="Proteomes" id="UP000824211"/>
    </source>
</evidence>
<organism evidence="2 3">
    <name type="scientific">Candidatus Faecalibacterium faecipullorum</name>
    <dbReference type="NCBI Taxonomy" id="2838578"/>
    <lineage>
        <taxon>Bacteria</taxon>
        <taxon>Bacillati</taxon>
        <taxon>Bacillota</taxon>
        <taxon>Clostridia</taxon>
        <taxon>Eubacteriales</taxon>
        <taxon>Oscillospiraceae</taxon>
        <taxon>Faecalibacterium</taxon>
    </lineage>
</organism>
<evidence type="ECO:0000256" key="1">
    <source>
        <dbReference type="SAM" id="Phobius"/>
    </source>
</evidence>
<keyword evidence="1" id="KW-0472">Membrane</keyword>
<sequence>MWTRALLKANAKTVLRRSYGRVFLACLVTAVLTGGLNINYNFGSTSADPAVDFFYTVGSALPGGDVAALILGTAAVMLGILAAVLLFILGLLVALLFVPAVQVGEARYLLRNRGEDPGFGTLFSAFGNGQYWNVVGVMFWMNLRVFLWSLLLLIPGIIKSYQYRFVPYLLAENPALDAARALEISTAMTDGEKLNIWVLDLSFFGWHLLGTLLFGLGGLFVAPYTHATEAELYSALRAKAIASGAVTEAELAGPSLYD</sequence>
<dbReference type="InterPro" id="IPR010380">
    <property type="entry name" value="DUF975"/>
</dbReference>
<dbReference type="AlphaFoldDB" id="A0A9D2S8G1"/>
<feature type="transmembrane region" description="Helical" evidence="1">
    <location>
        <begin position="203"/>
        <end position="224"/>
    </location>
</feature>